<dbReference type="InterPro" id="IPR004401">
    <property type="entry name" value="YbaB/EbfC"/>
</dbReference>
<protein>
    <recommendedName>
        <fullName evidence="3">YbaB/EbfC family DNA-binding protein</fullName>
    </recommendedName>
</protein>
<comment type="caution">
    <text evidence="1">The sequence shown here is derived from an EMBL/GenBank/DDBJ whole genome shotgun (WGS) entry which is preliminary data.</text>
</comment>
<dbReference type="AlphaFoldDB" id="A0A6I4VXU5"/>
<dbReference type="Proteomes" id="UP000431901">
    <property type="component" value="Unassembled WGS sequence"/>
</dbReference>
<organism evidence="1 2">
    <name type="scientific">Actinomadura rayongensis</name>
    <dbReference type="NCBI Taxonomy" id="1429076"/>
    <lineage>
        <taxon>Bacteria</taxon>
        <taxon>Bacillati</taxon>
        <taxon>Actinomycetota</taxon>
        <taxon>Actinomycetes</taxon>
        <taxon>Streptosporangiales</taxon>
        <taxon>Thermomonosporaceae</taxon>
        <taxon>Actinomadura</taxon>
    </lineage>
</organism>
<dbReference type="InterPro" id="IPR036894">
    <property type="entry name" value="YbaB-like_sf"/>
</dbReference>
<accession>A0A6I4VXU5</accession>
<sequence length="119" mass="12939">MTAPTDADHWRKRNDALRAELVSAMRRTEHLVAASDDLLAAHERFNEEFRSRSFTAEIAPGLGSVTVTGDGALTIDLDHVTAATSDVPRLGERILAALAAAEREMTEAAASERKRLNRG</sequence>
<dbReference type="OrthoDB" id="137694at85012"/>
<proteinExistence type="predicted"/>
<dbReference type="GO" id="GO:0003677">
    <property type="term" value="F:DNA binding"/>
    <property type="evidence" value="ECO:0007669"/>
    <property type="project" value="InterPro"/>
</dbReference>
<evidence type="ECO:0008006" key="3">
    <source>
        <dbReference type="Google" id="ProtNLM"/>
    </source>
</evidence>
<dbReference type="SUPFAM" id="SSF82607">
    <property type="entry name" value="YbaB-like"/>
    <property type="match status" value="1"/>
</dbReference>
<dbReference type="EMBL" id="WUTW01000001">
    <property type="protein sequence ID" value="MXQ63209.1"/>
    <property type="molecule type" value="Genomic_DNA"/>
</dbReference>
<dbReference type="Pfam" id="PF02575">
    <property type="entry name" value="YbaB_DNA_bd"/>
    <property type="match status" value="1"/>
</dbReference>
<gene>
    <name evidence="1" type="ORF">GQ466_04100</name>
</gene>
<dbReference type="Gene3D" id="3.30.1310.10">
    <property type="entry name" value="Nucleoid-associated protein YbaB-like domain"/>
    <property type="match status" value="1"/>
</dbReference>
<evidence type="ECO:0000313" key="2">
    <source>
        <dbReference type="Proteomes" id="UP000431901"/>
    </source>
</evidence>
<evidence type="ECO:0000313" key="1">
    <source>
        <dbReference type="EMBL" id="MXQ63209.1"/>
    </source>
</evidence>
<dbReference type="RefSeq" id="WP_161101403.1">
    <property type="nucleotide sequence ID" value="NZ_JBHLYI010000002.1"/>
</dbReference>
<reference evidence="1 2" key="1">
    <citation type="submission" date="2019-12" db="EMBL/GenBank/DDBJ databases">
        <title>Nocardia macrotermitis sp. nov. and Nocardia aurantia sp. nov., isolated from the gut of the fungus growing-termite Macrotermes natalensis.</title>
        <authorList>
            <person name="Christine B."/>
            <person name="Rene B."/>
        </authorList>
    </citation>
    <scope>NUCLEOTIDE SEQUENCE [LARGE SCALE GENOMIC DNA]</scope>
    <source>
        <strain evidence="1 2">DSM 102126</strain>
    </source>
</reference>
<keyword evidence="2" id="KW-1185">Reference proteome</keyword>
<name>A0A6I4VXU5_9ACTN</name>